<evidence type="ECO:0000313" key="2">
    <source>
        <dbReference type="Proteomes" id="UP000189674"/>
    </source>
</evidence>
<accession>A0A1U9NJ11</accession>
<sequence>MKQVMKTSLSPRRQELVTLMQQINFGRIEDLPVRCGEPVMDSSVRVIRKIKFGSEHRPGPKTGRDFELKKQVTELISQIDRIGTGTIHSLEVKHGLPFVMDVESAI</sequence>
<gene>
    <name evidence="1" type="ORF">STSP2_01071</name>
</gene>
<dbReference type="KEGG" id="alus:STSP2_01071"/>
<protein>
    <submittedName>
        <fullName evidence="1">Uncharacterized protein</fullName>
    </submittedName>
</protein>
<dbReference type="STRING" id="1936003.STSP2_01071"/>
<name>A0A1U9NJ11_9BACT</name>
<keyword evidence="2" id="KW-1185">Reference proteome</keyword>
<dbReference type="EMBL" id="CP019791">
    <property type="protein sequence ID" value="AQT67919.1"/>
    <property type="molecule type" value="Genomic_DNA"/>
</dbReference>
<dbReference type="AlphaFoldDB" id="A0A1U9NJ11"/>
<proteinExistence type="predicted"/>
<dbReference type="Proteomes" id="UP000189674">
    <property type="component" value="Chromosome"/>
</dbReference>
<reference evidence="2" key="1">
    <citation type="submission" date="2017-02" db="EMBL/GenBank/DDBJ databases">
        <title>Comparative genomics and description of representatives of a novel lineage of planctomycetes thriving in anoxic sediments.</title>
        <authorList>
            <person name="Spring S."/>
            <person name="Bunk B."/>
            <person name="Sproer C."/>
        </authorList>
    </citation>
    <scope>NUCLEOTIDE SEQUENCE [LARGE SCALE GENOMIC DNA]</scope>
    <source>
        <strain evidence="2">ST-NAGAB-D1</strain>
    </source>
</reference>
<organism evidence="1 2">
    <name type="scientific">Anaerohalosphaera lusitana</name>
    <dbReference type="NCBI Taxonomy" id="1936003"/>
    <lineage>
        <taxon>Bacteria</taxon>
        <taxon>Pseudomonadati</taxon>
        <taxon>Planctomycetota</taxon>
        <taxon>Phycisphaerae</taxon>
        <taxon>Sedimentisphaerales</taxon>
        <taxon>Anaerohalosphaeraceae</taxon>
        <taxon>Anaerohalosphaera</taxon>
    </lineage>
</organism>
<evidence type="ECO:0000313" key="1">
    <source>
        <dbReference type="EMBL" id="AQT67919.1"/>
    </source>
</evidence>